<organism evidence="3 4">
    <name type="scientific">Streptomyces kebangsaanensis</name>
    <dbReference type="NCBI Taxonomy" id="864058"/>
    <lineage>
        <taxon>Bacteria</taxon>
        <taxon>Bacillati</taxon>
        <taxon>Actinomycetota</taxon>
        <taxon>Actinomycetes</taxon>
        <taxon>Kitasatosporales</taxon>
        <taxon>Streptomycetaceae</taxon>
        <taxon>Streptomyces</taxon>
    </lineage>
</organism>
<feature type="compositionally biased region" description="Low complexity" evidence="1">
    <location>
        <begin position="70"/>
        <end position="79"/>
    </location>
</feature>
<protein>
    <recommendedName>
        <fullName evidence="5">Serine/threonine protein kinase</fullName>
    </recommendedName>
</protein>
<accession>A0ABW6KX54</accession>
<keyword evidence="2" id="KW-0812">Transmembrane</keyword>
<keyword evidence="4" id="KW-1185">Reference proteome</keyword>
<feature type="region of interest" description="Disordered" evidence="1">
    <location>
        <begin position="1"/>
        <end position="26"/>
    </location>
</feature>
<evidence type="ECO:0000313" key="4">
    <source>
        <dbReference type="Proteomes" id="UP001601197"/>
    </source>
</evidence>
<evidence type="ECO:0000256" key="1">
    <source>
        <dbReference type="SAM" id="MobiDB-lite"/>
    </source>
</evidence>
<comment type="caution">
    <text evidence="3">The sequence shown here is derived from an EMBL/GenBank/DDBJ whole genome shotgun (WGS) entry which is preliminary data.</text>
</comment>
<evidence type="ECO:0000313" key="3">
    <source>
        <dbReference type="EMBL" id="MFE9172478.1"/>
    </source>
</evidence>
<evidence type="ECO:0000256" key="2">
    <source>
        <dbReference type="SAM" id="Phobius"/>
    </source>
</evidence>
<dbReference type="RefSeq" id="WP_388350057.1">
    <property type="nucleotide sequence ID" value="NZ_JBIAFJ010000023.1"/>
</dbReference>
<reference evidence="3 4" key="1">
    <citation type="submission" date="2024-10" db="EMBL/GenBank/DDBJ databases">
        <title>The Natural Products Discovery Center: Release of the First 8490 Sequenced Strains for Exploring Actinobacteria Biosynthetic Diversity.</title>
        <authorList>
            <person name="Kalkreuter E."/>
            <person name="Kautsar S.A."/>
            <person name="Yang D."/>
            <person name="Bader C.D."/>
            <person name="Teijaro C.N."/>
            <person name="Fluegel L."/>
            <person name="Davis C.M."/>
            <person name="Simpson J.R."/>
            <person name="Lauterbach L."/>
            <person name="Steele A.D."/>
            <person name="Gui C."/>
            <person name="Meng S."/>
            <person name="Li G."/>
            <person name="Viehrig K."/>
            <person name="Ye F."/>
            <person name="Su P."/>
            <person name="Kiefer A.F."/>
            <person name="Nichols A."/>
            <person name="Cepeda A.J."/>
            <person name="Yan W."/>
            <person name="Fan B."/>
            <person name="Jiang Y."/>
            <person name="Adhikari A."/>
            <person name="Zheng C.-J."/>
            <person name="Schuster L."/>
            <person name="Cowan T.M."/>
            <person name="Smanski M.J."/>
            <person name="Chevrette M.G."/>
            <person name="De Carvalho L.P.S."/>
            <person name="Shen B."/>
        </authorList>
    </citation>
    <scope>NUCLEOTIDE SEQUENCE [LARGE SCALE GENOMIC DNA]</scope>
    <source>
        <strain evidence="3 4">NPDC007147</strain>
    </source>
</reference>
<keyword evidence="2" id="KW-0472">Membrane</keyword>
<dbReference type="EMBL" id="JBIAFJ010000023">
    <property type="protein sequence ID" value="MFE9172478.1"/>
    <property type="molecule type" value="Genomic_DNA"/>
</dbReference>
<sequence>MAPSTDDFDHTLSPAGSPRARDRGLRRARRLTRWIAVTAVAGAAALGSLYTHLLPGGTAAPAPLSPPAQNPSASSSATAGGDEEHGERNSHEDGEDQHGAAAPAAPQPPAQPPAATQQQPHTTTGAS</sequence>
<feature type="compositionally biased region" description="Low complexity" evidence="1">
    <location>
        <begin position="113"/>
        <end position="127"/>
    </location>
</feature>
<evidence type="ECO:0008006" key="5">
    <source>
        <dbReference type="Google" id="ProtNLM"/>
    </source>
</evidence>
<proteinExistence type="predicted"/>
<feature type="transmembrane region" description="Helical" evidence="2">
    <location>
        <begin position="31"/>
        <end position="50"/>
    </location>
</feature>
<dbReference type="Proteomes" id="UP001601197">
    <property type="component" value="Unassembled WGS sequence"/>
</dbReference>
<keyword evidence="2" id="KW-1133">Transmembrane helix</keyword>
<name>A0ABW6KX54_9ACTN</name>
<feature type="compositionally biased region" description="Basic and acidic residues" evidence="1">
    <location>
        <begin position="82"/>
        <end position="98"/>
    </location>
</feature>
<gene>
    <name evidence="3" type="ORF">ACFYNZ_23870</name>
</gene>
<feature type="region of interest" description="Disordered" evidence="1">
    <location>
        <begin position="53"/>
        <end position="127"/>
    </location>
</feature>